<name>C9DG36_BPW14</name>
<organism evidence="1 2">
    <name type="scientific">Delftia phage PhiW-14</name>
    <name type="common">Deftia acidovorans bacteriophage phiW-14</name>
    <dbReference type="NCBI Taxonomy" id="665032"/>
    <lineage>
        <taxon>Viruses</taxon>
        <taxon>Duplodnaviria</taxon>
        <taxon>Heunggongvirae</taxon>
        <taxon>Uroviricota</taxon>
        <taxon>Caudoviricetes</taxon>
        <taxon>Ionavirus</taxon>
        <taxon>Ionavirus W14</taxon>
    </lineage>
</organism>
<dbReference type="OrthoDB" id="668at10239"/>
<dbReference type="KEGG" id="vg:8684012"/>
<proteinExistence type="predicted"/>
<accession>C9DG36</accession>
<evidence type="ECO:0000313" key="1">
    <source>
        <dbReference type="EMBL" id="ACV50087.1"/>
    </source>
</evidence>
<dbReference type="GeneID" id="8684012"/>
<gene>
    <name evidence="1" type="primary">65</name>
</gene>
<dbReference type="Gene3D" id="3.30.300.200">
    <property type="match status" value="1"/>
</dbReference>
<organismHost>
    <name type="scientific">Delftia acidovorans</name>
    <name type="common">Pseudomonas acidovorans</name>
    <name type="synonym">Comamonas acidovorans</name>
    <dbReference type="NCBI Taxonomy" id="80866"/>
</organismHost>
<reference evidence="2" key="1">
    <citation type="submission" date="2009-07" db="EMBL/GenBank/DDBJ databases">
        <authorList>
            <person name="Kropinski A.M."/>
            <person name="Villegas A."/>
            <person name="Lingohr E.J."/>
        </authorList>
    </citation>
    <scope>NUCLEOTIDE SEQUENCE [LARGE SCALE GENOMIC DNA]</scope>
</reference>
<dbReference type="EMBL" id="GQ357915">
    <property type="protein sequence ID" value="ACV50087.1"/>
    <property type="molecule type" value="Genomic_DNA"/>
</dbReference>
<evidence type="ECO:0000313" key="2">
    <source>
        <dbReference type="Proteomes" id="UP000008986"/>
    </source>
</evidence>
<dbReference type="RefSeq" id="YP_003358919.1">
    <property type="nucleotide sequence ID" value="NC_013697.1"/>
</dbReference>
<protein>
    <submittedName>
        <fullName evidence="1">Gp6 baseplate wedge subunit</fullName>
    </submittedName>
</protein>
<keyword evidence="2" id="KW-1185">Reference proteome</keyword>
<dbReference type="Proteomes" id="UP000008986">
    <property type="component" value="Segment"/>
</dbReference>
<sequence length="600" mass="66141">MTINRMTQSFEFNDIMESLKTYMSTQAGFRDVNWDGSVAKAILRVLAYNSQMQQAGNNFLFNEMDLQSATIPRNVNAISSVLGYVPRGKRAARYHADIVVRPVTGATTTPTLVLDRKAKFFTNKDGVSLFFSASTEHEAELIDGAYTFKNVELVQGRWVNHSYVVQADHTTEAYTIPFDSVDTDFVKVGVLPNNKSTDLTNYKKFENIYDLGKDQCVFFLDSDKNGRYSIEFGDDKISRRPAFGSVVVIEALTTEGADGNGAKAVESVSSVGGHYGVSVFPIQMYSYGGSDEDAIDTVRRIAPLAFSAQGNAVTTNDFVALTLANFPEAESAISWGGEENDPPMYGYQFVAVKPKSGDLLDDVQKAELKGMLTSRCVSSVTPMIVDPIFTHINIRGQVLYSHNSTVLSEQSMKIKVTRAIQQWSKEHLEFFGSDFVYSNLVGFVNGVDQSIRGLTLYVDYVKMMAPAIGAANNYTFSFTSPIKPGSVRITQFSTPSPVDIAGWAQDIFDKDGLLYLRWRNRDKEAGGERISPAPAGTVDYAKGTIQLVKFLALSTDTAEGVHVAITPDSQDPSLFGSKRSILSITNVDLEVRSRELIYEN</sequence>